<comment type="similarity">
    <text evidence="2 6">Belongs to the class-I pyridoxal-phosphate-dependent aminotransferase family.</text>
</comment>
<dbReference type="InterPro" id="IPR050596">
    <property type="entry name" value="AspAT/PAT-like"/>
</dbReference>
<dbReference type="InterPro" id="IPR004838">
    <property type="entry name" value="NHTrfase_class1_PyrdxlP-BS"/>
</dbReference>
<dbReference type="Proteomes" id="UP000618382">
    <property type="component" value="Unassembled WGS sequence"/>
</dbReference>
<proteinExistence type="inferred from homology"/>
<dbReference type="Gene3D" id="3.40.640.10">
    <property type="entry name" value="Type I PLP-dependent aspartate aminotransferase-like (Major domain)"/>
    <property type="match status" value="1"/>
</dbReference>
<dbReference type="EMBL" id="JACCBK010000001">
    <property type="protein sequence ID" value="NYD84652.1"/>
    <property type="molecule type" value="Genomic_DNA"/>
</dbReference>
<protein>
    <recommendedName>
        <fullName evidence="6">Aminotransferase</fullName>
        <ecNumber evidence="6">2.6.1.-</ecNumber>
    </recommendedName>
</protein>
<evidence type="ECO:0000256" key="3">
    <source>
        <dbReference type="ARBA" id="ARBA00022576"/>
    </source>
</evidence>
<evidence type="ECO:0000256" key="5">
    <source>
        <dbReference type="ARBA" id="ARBA00022898"/>
    </source>
</evidence>
<dbReference type="InterPro" id="IPR004839">
    <property type="entry name" value="Aminotransferase_I/II_large"/>
</dbReference>
<comment type="cofactor">
    <cofactor evidence="1 6">
        <name>pyridoxal 5'-phosphate</name>
        <dbReference type="ChEBI" id="CHEBI:597326"/>
    </cofactor>
</comment>
<comment type="caution">
    <text evidence="9">The sequence shown here is derived from an EMBL/GenBank/DDBJ whole genome shotgun (WGS) entry which is preliminary data.</text>
</comment>
<keyword evidence="3 6" id="KW-0032">Aminotransferase</keyword>
<dbReference type="CDD" id="cd00609">
    <property type="entry name" value="AAT_like"/>
    <property type="match status" value="1"/>
</dbReference>
<evidence type="ECO:0000313" key="11">
    <source>
        <dbReference type="Proteomes" id="UP000618382"/>
    </source>
</evidence>
<dbReference type="AlphaFoldDB" id="A0A7Y9FCS8"/>
<dbReference type="EC" id="2.6.1.-" evidence="6"/>
<dbReference type="InterPro" id="IPR015422">
    <property type="entry name" value="PyrdxlP-dep_Trfase_small"/>
</dbReference>
<keyword evidence="4 6" id="KW-0808">Transferase</keyword>
<sequence>MPRVATTSPAARIPRSGIRTLMELALHDPEAIHLEIGEPDLAPPAHVVDATAAAARAGRTGYTSSLGLSELRAAAADRVTQRYGRPTAADEIVVTHGAMHGLAMAMATMLAPGDELLVPDPAFPNWEMAAVAAGVVPRRYATHAREGFVPDPAEVEARITPRTRAMIICSPNNPTGAVYPPHVLEALVEVARRHDLWVLSDECYESITFDAPHVSPTAFDTDGRVVAFYSLSKSYAMTGWRAGWAVVPDPEVVEMMGHLAEATVACPSTTGQVGALAAITGPQDVVDAAVASYRDRRDAALALLERRGVAHVRPAGAFYLMVDVGEADTDAFALRLLEHRHVAVAPGSTFGDAAAGMVRVSLAAPRAALLEGLDRLADEVVARRADAGADAAAGTAAGGGAGLAAAR</sequence>
<evidence type="ECO:0000256" key="6">
    <source>
        <dbReference type="RuleBase" id="RU000481"/>
    </source>
</evidence>
<dbReference type="PANTHER" id="PTHR46383">
    <property type="entry name" value="ASPARTATE AMINOTRANSFERASE"/>
    <property type="match status" value="1"/>
</dbReference>
<dbReference type="EMBL" id="BONN01000002">
    <property type="protein sequence ID" value="GIG31719.1"/>
    <property type="molecule type" value="Genomic_DNA"/>
</dbReference>
<dbReference type="Proteomes" id="UP000577956">
    <property type="component" value="Unassembled WGS sequence"/>
</dbReference>
<feature type="domain" description="Aminotransferase class I/classII large" evidence="7">
    <location>
        <begin position="31"/>
        <end position="370"/>
    </location>
</feature>
<dbReference type="SUPFAM" id="SSF53383">
    <property type="entry name" value="PLP-dependent transferases"/>
    <property type="match status" value="1"/>
</dbReference>
<dbReference type="PROSITE" id="PS00105">
    <property type="entry name" value="AA_TRANSFER_CLASS_1"/>
    <property type="match status" value="1"/>
</dbReference>
<evidence type="ECO:0000313" key="10">
    <source>
        <dbReference type="Proteomes" id="UP000577956"/>
    </source>
</evidence>
<evidence type="ECO:0000259" key="7">
    <source>
        <dbReference type="Pfam" id="PF00155"/>
    </source>
</evidence>
<evidence type="ECO:0000313" key="9">
    <source>
        <dbReference type="EMBL" id="NYD84652.1"/>
    </source>
</evidence>
<gene>
    <name evidence="8" type="primary">aspC_1</name>
    <name evidence="9" type="ORF">BKA21_000201</name>
    <name evidence="8" type="ORF">Col01nite_08780</name>
</gene>
<evidence type="ECO:0000256" key="2">
    <source>
        <dbReference type="ARBA" id="ARBA00007441"/>
    </source>
</evidence>
<evidence type="ECO:0000313" key="8">
    <source>
        <dbReference type="EMBL" id="GIG31719.1"/>
    </source>
</evidence>
<reference evidence="9 10" key="1">
    <citation type="submission" date="2020-07" db="EMBL/GenBank/DDBJ databases">
        <title>Sequencing the genomes of 1000 actinobacteria strains.</title>
        <authorList>
            <person name="Klenk H.-P."/>
        </authorList>
    </citation>
    <scope>NUCLEOTIDE SEQUENCE [LARGE SCALE GENOMIC DNA]</scope>
    <source>
        <strain evidence="9 10">DSM 24482</strain>
    </source>
</reference>
<evidence type="ECO:0000256" key="1">
    <source>
        <dbReference type="ARBA" id="ARBA00001933"/>
    </source>
</evidence>
<name>A0A7Y9FCS8_9CELL</name>
<dbReference type="GO" id="GO:0030170">
    <property type="term" value="F:pyridoxal phosphate binding"/>
    <property type="evidence" value="ECO:0007669"/>
    <property type="project" value="InterPro"/>
</dbReference>
<keyword evidence="11" id="KW-1185">Reference proteome</keyword>
<keyword evidence="5" id="KW-0663">Pyridoxal phosphate</keyword>
<dbReference type="Pfam" id="PF00155">
    <property type="entry name" value="Aminotran_1_2"/>
    <property type="match status" value="1"/>
</dbReference>
<dbReference type="GO" id="GO:0008483">
    <property type="term" value="F:transaminase activity"/>
    <property type="evidence" value="ECO:0007669"/>
    <property type="project" value="UniProtKB-KW"/>
</dbReference>
<dbReference type="Gene3D" id="3.90.1150.10">
    <property type="entry name" value="Aspartate Aminotransferase, domain 1"/>
    <property type="match status" value="1"/>
</dbReference>
<dbReference type="InterPro" id="IPR015421">
    <property type="entry name" value="PyrdxlP-dep_Trfase_major"/>
</dbReference>
<organism evidence="9 10">
    <name type="scientific">Cellulomonas oligotrophica</name>
    <dbReference type="NCBI Taxonomy" id="931536"/>
    <lineage>
        <taxon>Bacteria</taxon>
        <taxon>Bacillati</taxon>
        <taxon>Actinomycetota</taxon>
        <taxon>Actinomycetes</taxon>
        <taxon>Micrococcales</taxon>
        <taxon>Cellulomonadaceae</taxon>
        <taxon>Cellulomonas</taxon>
    </lineage>
</organism>
<dbReference type="PANTHER" id="PTHR46383:SF1">
    <property type="entry name" value="ASPARTATE AMINOTRANSFERASE"/>
    <property type="match status" value="1"/>
</dbReference>
<dbReference type="GO" id="GO:0006520">
    <property type="term" value="P:amino acid metabolic process"/>
    <property type="evidence" value="ECO:0007669"/>
    <property type="project" value="InterPro"/>
</dbReference>
<accession>A0A7Y9FCS8</accession>
<evidence type="ECO:0000256" key="4">
    <source>
        <dbReference type="ARBA" id="ARBA00022679"/>
    </source>
</evidence>
<reference evidence="8 11" key="2">
    <citation type="submission" date="2021-01" db="EMBL/GenBank/DDBJ databases">
        <title>Whole genome shotgun sequence of Cellulomonas oligotrophica NBRC 109435.</title>
        <authorList>
            <person name="Komaki H."/>
            <person name="Tamura T."/>
        </authorList>
    </citation>
    <scope>NUCLEOTIDE SEQUENCE [LARGE SCALE GENOMIC DNA]</scope>
    <source>
        <strain evidence="8 11">NBRC 109435</strain>
    </source>
</reference>
<dbReference type="RefSeq" id="WP_140459026.1">
    <property type="nucleotide sequence ID" value="NZ_BAABFI010000004.1"/>
</dbReference>
<dbReference type="InterPro" id="IPR015424">
    <property type="entry name" value="PyrdxlP-dep_Trfase"/>
</dbReference>